<dbReference type="Proteomes" id="UP000789901">
    <property type="component" value="Unassembled WGS sequence"/>
</dbReference>
<feature type="region of interest" description="Disordered" evidence="1">
    <location>
        <begin position="1"/>
        <end position="42"/>
    </location>
</feature>
<dbReference type="EMBL" id="CAJVQB010141180">
    <property type="protein sequence ID" value="CAG8854681.1"/>
    <property type="molecule type" value="Genomic_DNA"/>
</dbReference>
<feature type="compositionally biased region" description="Polar residues" evidence="1">
    <location>
        <begin position="1"/>
        <end position="15"/>
    </location>
</feature>
<accession>A0ABN7XJV4</accession>
<gene>
    <name evidence="2" type="ORF">GMARGA_LOCUS43502</name>
</gene>
<reference evidence="2 3" key="1">
    <citation type="submission" date="2021-06" db="EMBL/GenBank/DDBJ databases">
        <authorList>
            <person name="Kallberg Y."/>
            <person name="Tangrot J."/>
            <person name="Rosling A."/>
        </authorList>
    </citation>
    <scope>NUCLEOTIDE SEQUENCE [LARGE SCALE GENOMIC DNA]</scope>
    <source>
        <strain evidence="2 3">120-4 pot B 10/14</strain>
    </source>
</reference>
<organism evidence="2 3">
    <name type="scientific">Gigaspora margarita</name>
    <dbReference type="NCBI Taxonomy" id="4874"/>
    <lineage>
        <taxon>Eukaryota</taxon>
        <taxon>Fungi</taxon>
        <taxon>Fungi incertae sedis</taxon>
        <taxon>Mucoromycota</taxon>
        <taxon>Glomeromycotina</taxon>
        <taxon>Glomeromycetes</taxon>
        <taxon>Diversisporales</taxon>
        <taxon>Gigasporaceae</taxon>
        <taxon>Gigaspora</taxon>
    </lineage>
</organism>
<proteinExistence type="predicted"/>
<evidence type="ECO:0000313" key="2">
    <source>
        <dbReference type="EMBL" id="CAG8854681.1"/>
    </source>
</evidence>
<name>A0ABN7XJV4_GIGMA</name>
<feature type="non-terminal residue" evidence="2">
    <location>
        <position position="1"/>
    </location>
</feature>
<feature type="non-terminal residue" evidence="2">
    <location>
        <position position="42"/>
    </location>
</feature>
<keyword evidence="3" id="KW-1185">Reference proteome</keyword>
<protein>
    <submittedName>
        <fullName evidence="2">9805_t:CDS:1</fullName>
    </submittedName>
</protein>
<evidence type="ECO:0000313" key="3">
    <source>
        <dbReference type="Proteomes" id="UP000789901"/>
    </source>
</evidence>
<feature type="compositionally biased region" description="Basic and acidic residues" evidence="1">
    <location>
        <begin position="30"/>
        <end position="42"/>
    </location>
</feature>
<comment type="caution">
    <text evidence="2">The sequence shown here is derived from an EMBL/GenBank/DDBJ whole genome shotgun (WGS) entry which is preliminary data.</text>
</comment>
<sequence length="42" mass="4874">DGISNNRSIYATEQQNYRKKTQTKNCRSCFQKEKSDANSHHG</sequence>
<evidence type="ECO:0000256" key="1">
    <source>
        <dbReference type="SAM" id="MobiDB-lite"/>
    </source>
</evidence>